<keyword evidence="4" id="KW-0804">Transcription</keyword>
<gene>
    <name evidence="9" type="ORF">NP233_g13096</name>
</gene>
<dbReference type="GO" id="GO:0000978">
    <property type="term" value="F:RNA polymerase II cis-regulatory region sequence-specific DNA binding"/>
    <property type="evidence" value="ECO:0007669"/>
    <property type="project" value="TreeGrafter"/>
</dbReference>
<dbReference type="EMBL" id="JANIEX010002220">
    <property type="protein sequence ID" value="KAJ3551354.1"/>
    <property type="molecule type" value="Genomic_DNA"/>
</dbReference>
<protein>
    <recommendedName>
        <fullName evidence="8">TEA domain-containing protein</fullName>
    </recommendedName>
</protein>
<comment type="similarity">
    <text evidence="2">Belongs to the TEC1 family.</text>
</comment>
<dbReference type="GO" id="GO:0005634">
    <property type="term" value="C:nucleus"/>
    <property type="evidence" value="ECO:0007669"/>
    <property type="project" value="UniProtKB-SubCell"/>
</dbReference>
<keyword evidence="5" id="KW-0539">Nucleus</keyword>
<evidence type="ECO:0000313" key="9">
    <source>
        <dbReference type="EMBL" id="KAJ3551354.1"/>
    </source>
</evidence>
<dbReference type="SMART" id="SM00426">
    <property type="entry name" value="TEA"/>
    <property type="match status" value="1"/>
</dbReference>
<organism evidence="9 10">
    <name type="scientific">Leucocoprinus birnbaumii</name>
    <dbReference type="NCBI Taxonomy" id="56174"/>
    <lineage>
        <taxon>Eukaryota</taxon>
        <taxon>Fungi</taxon>
        <taxon>Dikarya</taxon>
        <taxon>Basidiomycota</taxon>
        <taxon>Agaricomycotina</taxon>
        <taxon>Agaricomycetes</taxon>
        <taxon>Agaricomycetidae</taxon>
        <taxon>Agaricales</taxon>
        <taxon>Agaricineae</taxon>
        <taxon>Agaricaceae</taxon>
        <taxon>Leucocoprinus</taxon>
    </lineage>
</organism>
<dbReference type="PROSITE" id="PS51088">
    <property type="entry name" value="TEA_2"/>
    <property type="match status" value="1"/>
</dbReference>
<dbReference type="AlphaFoldDB" id="A0AAD5VIW8"/>
<dbReference type="GO" id="GO:0005667">
    <property type="term" value="C:transcription regulator complex"/>
    <property type="evidence" value="ECO:0007669"/>
    <property type="project" value="TreeGrafter"/>
</dbReference>
<comment type="caution">
    <text evidence="9">The sequence shown here is derived from an EMBL/GenBank/DDBJ whole genome shotgun (WGS) entry which is preliminary data.</text>
</comment>
<keyword evidence="10" id="KW-1185">Reference proteome</keyword>
<evidence type="ECO:0000256" key="4">
    <source>
        <dbReference type="ARBA" id="ARBA00023163"/>
    </source>
</evidence>
<evidence type="ECO:0000259" key="8">
    <source>
        <dbReference type="PROSITE" id="PS51088"/>
    </source>
</evidence>
<feature type="DNA-binding region" description="TEA" evidence="6">
    <location>
        <begin position="58"/>
        <end position="132"/>
    </location>
</feature>
<dbReference type="GO" id="GO:0000981">
    <property type="term" value="F:DNA-binding transcription factor activity, RNA polymerase II-specific"/>
    <property type="evidence" value="ECO:0007669"/>
    <property type="project" value="TreeGrafter"/>
</dbReference>
<keyword evidence="3" id="KW-0805">Transcription regulation</keyword>
<evidence type="ECO:0000256" key="3">
    <source>
        <dbReference type="ARBA" id="ARBA00023015"/>
    </source>
</evidence>
<proteinExistence type="inferred from homology"/>
<evidence type="ECO:0000256" key="6">
    <source>
        <dbReference type="PROSITE-ProRule" id="PRU00505"/>
    </source>
</evidence>
<sequence>MYLNSFQVQGNFESSGSTAHTITTMTIDDLSSTYSTEQTIAVMHQRGATGRRCHKTLKSGGEAVWPPSLEAALIAGLQVYSDRHRVHMKHRGRFIGRNHFLSDYVNSVTSKRRTAKQVGSRLQQLKDTCCELRILYLITGSRSPSPRSYHRRGRKSSPKTPSRRSVSSSPDLSDKAFEESPEPCAILTTHEYAPLVESPPFISNPTVSVCPSSPVYKPSDQCYFTNGECNTTQYYTSPQCYSNEWVYASQATPSALYTTLTQQLPIYYPTVESQLQIQYAYHYDSQYY</sequence>
<feature type="compositionally biased region" description="Low complexity" evidence="7">
    <location>
        <begin position="158"/>
        <end position="171"/>
    </location>
</feature>
<dbReference type="Proteomes" id="UP001213000">
    <property type="component" value="Unassembled WGS sequence"/>
</dbReference>
<evidence type="ECO:0000256" key="7">
    <source>
        <dbReference type="SAM" id="MobiDB-lite"/>
    </source>
</evidence>
<evidence type="ECO:0000256" key="1">
    <source>
        <dbReference type="ARBA" id="ARBA00004123"/>
    </source>
</evidence>
<dbReference type="PANTHER" id="PTHR11834">
    <property type="entry name" value="TRANSCRIPTIONAL ENHANCER FACTOR TEF RELATED"/>
    <property type="match status" value="1"/>
</dbReference>
<feature type="compositionally biased region" description="Basic residues" evidence="7">
    <location>
        <begin position="148"/>
        <end position="157"/>
    </location>
</feature>
<dbReference type="PANTHER" id="PTHR11834:SF0">
    <property type="entry name" value="PROTEIN SCALLOPED"/>
    <property type="match status" value="1"/>
</dbReference>
<accession>A0AAD5VIW8</accession>
<dbReference type="InterPro" id="IPR050937">
    <property type="entry name" value="TEC1_TEAD_TF"/>
</dbReference>
<reference evidence="9" key="1">
    <citation type="submission" date="2022-07" db="EMBL/GenBank/DDBJ databases">
        <title>Genome Sequence of Leucocoprinus birnbaumii.</title>
        <authorList>
            <person name="Buettner E."/>
        </authorList>
    </citation>
    <scope>NUCLEOTIDE SEQUENCE</scope>
    <source>
        <strain evidence="9">VT141</strain>
    </source>
</reference>
<evidence type="ECO:0000256" key="2">
    <source>
        <dbReference type="ARBA" id="ARBA00008421"/>
    </source>
</evidence>
<feature type="domain" description="TEA" evidence="8">
    <location>
        <begin position="58"/>
        <end position="132"/>
    </location>
</feature>
<dbReference type="InterPro" id="IPR038096">
    <property type="entry name" value="TEA/ATTS_sf"/>
</dbReference>
<evidence type="ECO:0000313" key="10">
    <source>
        <dbReference type="Proteomes" id="UP001213000"/>
    </source>
</evidence>
<dbReference type="Pfam" id="PF01285">
    <property type="entry name" value="TEA"/>
    <property type="match status" value="1"/>
</dbReference>
<dbReference type="InterPro" id="IPR000818">
    <property type="entry name" value="TEA/ATTS_dom"/>
</dbReference>
<evidence type="ECO:0000256" key="5">
    <source>
        <dbReference type="ARBA" id="ARBA00023242"/>
    </source>
</evidence>
<comment type="subcellular location">
    <subcellularLocation>
        <location evidence="1">Nucleus</location>
    </subcellularLocation>
</comment>
<name>A0AAD5VIW8_9AGAR</name>
<feature type="region of interest" description="Disordered" evidence="7">
    <location>
        <begin position="143"/>
        <end position="178"/>
    </location>
</feature>
<dbReference type="Gene3D" id="6.10.20.40">
    <property type="entry name" value="TEA/ATTS domain"/>
    <property type="match status" value="1"/>
</dbReference>